<protein>
    <submittedName>
        <fullName evidence="1">Glucokinase</fullName>
        <ecNumber evidence="1">2.7.1.2</ecNumber>
    </submittedName>
</protein>
<gene>
    <name evidence="1" type="primary">glkA_5</name>
    <name evidence="1" type="ORF">SDC9_39289</name>
</gene>
<sequence>MNYRIGVDVGGTGIKAGVLDGDNRIIAKISVPTGAFRSYKEVAKDMAGAAGEAARKAGIPLASFPCMGFGMPGSLNPRTGRLAFSGNLGWRDVPIREELEKYIPVPVYIGNDANCAVIGEVVAGAAGTMKNVVMLTLGTGVGGGVIIDGKLLRGSDGMGAELGHMLLVLGGEPCTCGASGCVEAYASAPALIRQTKEAMAKHPESMMNPHAVRKGKVSARTAFDCAKQGDIAALEVVDRYAEYLSAAIGSLITVFRPEAVLIGGGLSNEKEYLLDRLNRRAAVYAFGSDVVPVPPIIKATLGNDAGIIGAAYLDTM</sequence>
<dbReference type="AlphaFoldDB" id="A0A644VRX1"/>
<dbReference type="Pfam" id="PF00480">
    <property type="entry name" value="ROK"/>
    <property type="match status" value="1"/>
</dbReference>
<keyword evidence="1" id="KW-0808">Transferase</keyword>
<evidence type="ECO:0000313" key="1">
    <source>
        <dbReference type="EMBL" id="MPL93163.1"/>
    </source>
</evidence>
<dbReference type="Gene3D" id="3.30.420.40">
    <property type="match status" value="2"/>
</dbReference>
<dbReference type="PANTHER" id="PTHR18964">
    <property type="entry name" value="ROK (REPRESSOR, ORF, KINASE) FAMILY"/>
    <property type="match status" value="1"/>
</dbReference>
<dbReference type="InterPro" id="IPR049874">
    <property type="entry name" value="ROK_cs"/>
</dbReference>
<organism evidence="1">
    <name type="scientific">bioreactor metagenome</name>
    <dbReference type="NCBI Taxonomy" id="1076179"/>
    <lineage>
        <taxon>unclassified sequences</taxon>
        <taxon>metagenomes</taxon>
        <taxon>ecological metagenomes</taxon>
    </lineage>
</organism>
<dbReference type="EC" id="2.7.1.2" evidence="1"/>
<dbReference type="SUPFAM" id="SSF53067">
    <property type="entry name" value="Actin-like ATPase domain"/>
    <property type="match status" value="1"/>
</dbReference>
<comment type="caution">
    <text evidence="1">The sequence shown here is derived from an EMBL/GenBank/DDBJ whole genome shotgun (WGS) entry which is preliminary data.</text>
</comment>
<reference evidence="1" key="1">
    <citation type="submission" date="2019-08" db="EMBL/GenBank/DDBJ databases">
        <authorList>
            <person name="Kucharzyk K."/>
            <person name="Murdoch R.W."/>
            <person name="Higgins S."/>
            <person name="Loffler F."/>
        </authorList>
    </citation>
    <scope>NUCLEOTIDE SEQUENCE</scope>
</reference>
<accession>A0A644VRX1</accession>
<dbReference type="EMBL" id="VSSQ01000382">
    <property type="protein sequence ID" value="MPL93163.1"/>
    <property type="molecule type" value="Genomic_DNA"/>
</dbReference>
<dbReference type="PANTHER" id="PTHR18964:SF149">
    <property type="entry name" value="BIFUNCTIONAL UDP-N-ACETYLGLUCOSAMINE 2-EPIMERASE_N-ACETYLMANNOSAMINE KINASE"/>
    <property type="match status" value="1"/>
</dbReference>
<keyword evidence="1" id="KW-0418">Kinase</keyword>
<name>A0A644VRX1_9ZZZZ</name>
<dbReference type="InterPro" id="IPR043129">
    <property type="entry name" value="ATPase_NBD"/>
</dbReference>
<dbReference type="PROSITE" id="PS01125">
    <property type="entry name" value="ROK"/>
    <property type="match status" value="1"/>
</dbReference>
<proteinExistence type="predicted"/>
<dbReference type="GO" id="GO:0004340">
    <property type="term" value="F:glucokinase activity"/>
    <property type="evidence" value="ECO:0007669"/>
    <property type="project" value="UniProtKB-EC"/>
</dbReference>
<dbReference type="InterPro" id="IPR000600">
    <property type="entry name" value="ROK"/>
</dbReference>